<dbReference type="AlphaFoldDB" id="A0A158G127"/>
<sequence length="62" mass="6343">MEAKQHAIVENGVVTNVVIWDGATSSWQPPEGASTVLIDGSQPIGIGYTTADGSTFSPPAEG</sequence>
<dbReference type="Proteomes" id="UP000054717">
    <property type="component" value="Unassembled WGS sequence"/>
</dbReference>
<name>A0A158G127_9BURK</name>
<dbReference type="EMBL" id="FCNZ02000004">
    <property type="protein sequence ID" value="SAL25561.1"/>
    <property type="molecule type" value="Genomic_DNA"/>
</dbReference>
<reference evidence="1" key="1">
    <citation type="submission" date="2016-01" db="EMBL/GenBank/DDBJ databases">
        <authorList>
            <person name="Peeters Charlotte."/>
        </authorList>
    </citation>
    <scope>NUCLEOTIDE SEQUENCE</scope>
    <source>
        <strain evidence="1">LMG 22936</strain>
    </source>
</reference>
<proteinExistence type="predicted"/>
<comment type="caution">
    <text evidence="1">The sequence shown here is derived from an EMBL/GenBank/DDBJ whole genome shotgun (WGS) entry which is preliminary data.</text>
</comment>
<organism evidence="1 2">
    <name type="scientific">Caballeronia telluris</name>
    <dbReference type="NCBI Taxonomy" id="326475"/>
    <lineage>
        <taxon>Bacteria</taxon>
        <taxon>Pseudomonadati</taxon>
        <taxon>Pseudomonadota</taxon>
        <taxon>Betaproteobacteria</taxon>
        <taxon>Burkholderiales</taxon>
        <taxon>Burkholderiaceae</taxon>
        <taxon>Caballeronia</taxon>
    </lineage>
</organism>
<accession>A0A158G127</accession>
<dbReference type="RefSeq" id="WP_087629613.1">
    <property type="nucleotide sequence ID" value="NZ_FCNZ02000004.1"/>
</dbReference>
<protein>
    <submittedName>
        <fullName evidence="1">Uncharacterized protein</fullName>
    </submittedName>
</protein>
<evidence type="ECO:0000313" key="1">
    <source>
        <dbReference type="EMBL" id="SAL25561.1"/>
    </source>
</evidence>
<dbReference type="STRING" id="326475.AWB66_01467"/>
<evidence type="ECO:0000313" key="2">
    <source>
        <dbReference type="Proteomes" id="UP000054717"/>
    </source>
</evidence>
<gene>
    <name evidence="1" type="ORF">AWB66_01467</name>
</gene>
<keyword evidence="2" id="KW-1185">Reference proteome</keyword>